<comment type="caution">
    <text evidence="2">The sequence shown here is derived from an EMBL/GenBank/DDBJ whole genome shotgun (WGS) entry which is preliminary data.</text>
</comment>
<organism evidence="2 3">
    <name type="scientific">Favolaschia claudopus</name>
    <dbReference type="NCBI Taxonomy" id="2862362"/>
    <lineage>
        <taxon>Eukaryota</taxon>
        <taxon>Fungi</taxon>
        <taxon>Dikarya</taxon>
        <taxon>Basidiomycota</taxon>
        <taxon>Agaricomycotina</taxon>
        <taxon>Agaricomycetes</taxon>
        <taxon>Agaricomycetidae</taxon>
        <taxon>Agaricales</taxon>
        <taxon>Marasmiineae</taxon>
        <taxon>Mycenaceae</taxon>
        <taxon>Favolaschia</taxon>
    </lineage>
</organism>
<accession>A0AAV9Z795</accession>
<proteinExistence type="predicted"/>
<protein>
    <submittedName>
        <fullName evidence="2">Uncharacterized protein</fullName>
    </submittedName>
</protein>
<reference evidence="2 3" key="1">
    <citation type="journal article" date="2024" name="J Genomics">
        <title>Draft genome sequencing and assembly of Favolaschia claudopus CIRM-BRFM 2984 isolated from oak limbs.</title>
        <authorList>
            <person name="Navarro D."/>
            <person name="Drula E."/>
            <person name="Chaduli D."/>
            <person name="Cazenave R."/>
            <person name="Ahrendt S."/>
            <person name="Wang J."/>
            <person name="Lipzen A."/>
            <person name="Daum C."/>
            <person name="Barry K."/>
            <person name="Grigoriev I.V."/>
            <person name="Favel A."/>
            <person name="Rosso M.N."/>
            <person name="Martin F."/>
        </authorList>
    </citation>
    <scope>NUCLEOTIDE SEQUENCE [LARGE SCALE GENOMIC DNA]</scope>
    <source>
        <strain evidence="2 3">CIRM-BRFM 2984</strain>
    </source>
</reference>
<dbReference type="AlphaFoldDB" id="A0AAV9Z795"/>
<evidence type="ECO:0000256" key="1">
    <source>
        <dbReference type="SAM" id="MobiDB-lite"/>
    </source>
</evidence>
<name>A0AAV9Z795_9AGAR</name>
<keyword evidence="3" id="KW-1185">Reference proteome</keyword>
<dbReference type="Proteomes" id="UP001362999">
    <property type="component" value="Unassembled WGS sequence"/>
</dbReference>
<evidence type="ECO:0000313" key="2">
    <source>
        <dbReference type="EMBL" id="KAK6974232.1"/>
    </source>
</evidence>
<dbReference type="EMBL" id="JAWWNJ010000186">
    <property type="protein sequence ID" value="KAK6974232.1"/>
    <property type="molecule type" value="Genomic_DNA"/>
</dbReference>
<sequence>MDSLRPTSPRRFLCKAGEYLVSGLPDRFCMQFDVSAPLFFKSFHPPTLSPLFVPVLNVTSPTHFRLRLTRRTDYMPPTPHSRPPQEHHACALPAHPPYLASFRSSSKLHTMYSISQRPPSTPSKPELSPLHTAVRIPANNTPASLA</sequence>
<feature type="region of interest" description="Disordered" evidence="1">
    <location>
        <begin position="112"/>
        <end position="146"/>
    </location>
</feature>
<evidence type="ECO:0000313" key="3">
    <source>
        <dbReference type="Proteomes" id="UP001362999"/>
    </source>
</evidence>
<gene>
    <name evidence="2" type="ORF">R3P38DRAFT_3296755</name>
</gene>